<dbReference type="Gene3D" id="3.40.50.720">
    <property type="entry name" value="NAD(P)-binding Rossmann-like Domain"/>
    <property type="match status" value="1"/>
</dbReference>
<accession>X6N698</accession>
<protein>
    <submittedName>
        <fullName evidence="1">Uncharacterized protein</fullName>
    </submittedName>
</protein>
<dbReference type="AlphaFoldDB" id="X6N698"/>
<keyword evidence="2" id="KW-1185">Reference proteome</keyword>
<dbReference type="Proteomes" id="UP000023152">
    <property type="component" value="Unassembled WGS sequence"/>
</dbReference>
<reference evidence="1 2" key="1">
    <citation type="journal article" date="2013" name="Curr. Biol.">
        <title>The Genome of the Foraminiferan Reticulomyxa filosa.</title>
        <authorList>
            <person name="Glockner G."/>
            <person name="Hulsmann N."/>
            <person name="Schleicher M."/>
            <person name="Noegel A.A."/>
            <person name="Eichinger L."/>
            <person name="Gallinger C."/>
            <person name="Pawlowski J."/>
            <person name="Sierra R."/>
            <person name="Euteneuer U."/>
            <person name="Pillet L."/>
            <person name="Moustafa A."/>
            <person name="Platzer M."/>
            <person name="Groth M."/>
            <person name="Szafranski K."/>
            <person name="Schliwa M."/>
        </authorList>
    </citation>
    <scope>NUCLEOTIDE SEQUENCE [LARGE SCALE GENOMIC DNA]</scope>
</reference>
<proteinExistence type="predicted"/>
<dbReference type="OrthoDB" id="191139at2759"/>
<dbReference type="EMBL" id="ASPP01011778">
    <property type="protein sequence ID" value="ETO21284.1"/>
    <property type="molecule type" value="Genomic_DNA"/>
</dbReference>
<organism evidence="1 2">
    <name type="scientific">Reticulomyxa filosa</name>
    <dbReference type="NCBI Taxonomy" id="46433"/>
    <lineage>
        <taxon>Eukaryota</taxon>
        <taxon>Sar</taxon>
        <taxon>Rhizaria</taxon>
        <taxon>Retaria</taxon>
        <taxon>Foraminifera</taxon>
        <taxon>Monothalamids</taxon>
        <taxon>Reticulomyxidae</taxon>
        <taxon>Reticulomyxa</taxon>
    </lineage>
</organism>
<evidence type="ECO:0000313" key="1">
    <source>
        <dbReference type="EMBL" id="ETO21284.1"/>
    </source>
</evidence>
<sequence>MYANYLEKKLKDVADVYGVCPGPVNTDITRNSPWWFGPFGKFLFTVLFQSRFRGGQHLMYVCCKPAKLMPSGTYHWMRFEKPRSKPSLNEQNIKELMNTTQQWIIQLNQKYQKKLDEMSQ</sequence>
<name>X6N698_RETFI</name>
<gene>
    <name evidence="1" type="ORF">RFI_15922</name>
</gene>
<comment type="caution">
    <text evidence="1">The sequence shown here is derived from an EMBL/GenBank/DDBJ whole genome shotgun (WGS) entry which is preliminary data.</text>
</comment>
<evidence type="ECO:0000313" key="2">
    <source>
        <dbReference type="Proteomes" id="UP000023152"/>
    </source>
</evidence>